<dbReference type="RefSeq" id="XP_013416456.1">
    <property type="nucleotide sequence ID" value="XM_013561002.2"/>
</dbReference>
<dbReference type="KEGG" id="lak:106178018"/>
<comment type="subcellular location">
    <subcellularLocation>
        <location evidence="11">Mitochondrion inner membrane</location>
    </subcellularLocation>
</comment>
<evidence type="ECO:0000259" key="12">
    <source>
        <dbReference type="Pfam" id="PF01593"/>
    </source>
</evidence>
<keyword evidence="6 11" id="KW-0274">FAD</keyword>
<dbReference type="STRING" id="7574.A0A1S3K2G3"/>
<dbReference type="Pfam" id="PF01593">
    <property type="entry name" value="Amino_oxidase"/>
    <property type="match status" value="1"/>
</dbReference>
<dbReference type="FunCoup" id="A0A1S3K2G3">
    <property type="interactions" value="1561"/>
</dbReference>
<dbReference type="SUPFAM" id="SSF51905">
    <property type="entry name" value="FAD/NAD(P)-binding domain"/>
    <property type="match status" value="1"/>
</dbReference>
<dbReference type="OrthoDB" id="419752at2759"/>
<name>A0A1S3K2G3_LINAN</name>
<comment type="pathway">
    <text evidence="2 11">Porphyrin-containing compound metabolism; protoporphyrin-IX biosynthesis; protoporphyrin-IX from protoporphyrinogen-IX: step 1/1.</text>
</comment>
<dbReference type="AlphaFoldDB" id="A0A1S3K2G3"/>
<dbReference type="InterPro" id="IPR050464">
    <property type="entry name" value="Zeta_carotene_desat/Oxidored"/>
</dbReference>
<keyword evidence="9 11" id="KW-0627">Porphyrin biosynthesis</keyword>
<gene>
    <name evidence="14" type="primary">LOC106178018</name>
</gene>
<evidence type="ECO:0000256" key="9">
    <source>
        <dbReference type="ARBA" id="ARBA00023244"/>
    </source>
</evidence>
<accession>A0A1S3K2G3</accession>
<organism evidence="13 14">
    <name type="scientific">Lingula anatina</name>
    <name type="common">Brachiopod</name>
    <name type="synonym">Lingula unguis</name>
    <dbReference type="NCBI Taxonomy" id="7574"/>
    <lineage>
        <taxon>Eukaryota</taxon>
        <taxon>Metazoa</taxon>
        <taxon>Spiralia</taxon>
        <taxon>Lophotrochozoa</taxon>
        <taxon>Brachiopoda</taxon>
        <taxon>Linguliformea</taxon>
        <taxon>Lingulata</taxon>
        <taxon>Lingulida</taxon>
        <taxon>Linguloidea</taxon>
        <taxon>Lingulidae</taxon>
        <taxon>Lingula</taxon>
    </lineage>
</organism>
<proteinExistence type="inferred from homology"/>
<dbReference type="PANTHER" id="PTHR42923">
    <property type="entry name" value="PROTOPORPHYRINOGEN OXIDASE"/>
    <property type="match status" value="1"/>
</dbReference>
<evidence type="ECO:0000256" key="6">
    <source>
        <dbReference type="ARBA" id="ARBA00022827"/>
    </source>
</evidence>
<evidence type="ECO:0000256" key="10">
    <source>
        <dbReference type="ARBA" id="ARBA00047554"/>
    </source>
</evidence>
<sequence>MTCSPVRKLHQPWRGTQRRGMKKTGAVLEVLKSCPVKYSYYRRPGQTLVAPHGIRRLYSTCRTAPCGTFKHLGKAQFCTLSGTNCCVRQPHNSAIPKDNRRFFSAAKSGKYFLNGGTSCTGRYVGYSHFSTTSGTEDRTVVIIGGGISGLTAAYYLTKVKNLPFDKIVLYESSDRLGGWINSLQLDDGTIFEQGPRTIRSPTATPAARATIELVESLGLVDDVIAVTSKEPAAKNRYIYVDGKLHALPNSLFKTLSKQSPFSKSLAHYVFKEMSIPAKSTSSDESVYDFFSRRFGAEVTNYAIGALCRGIYAADTKLLSMKACFPSLLEAENKYGSVIKGILGSLTEKTKPQNVDSAGDILGPNGESRMLQRAKNERWSVWSLQEGLSQLPVALASELKRDHRVDVQLNTCCKEVNFRGSKAIVQTEKGCVEADYIFSSIYAKTLSQLLTGVSKLNSLLHSIQAVTVAVVNLEYSDLEFKVEGFGHLVPPDQPSNVIGVIYDSCSFPDRVVGNRTVFTCMLGGTWFKEQFGDPDKVDPDYLTSLAISALQEQLGITQPPCRTYIGIQKDCIPLYRVGHTEVVHEIFQQCKEASLPLSLLGSSYKGVGVPDCIFNAKQEVIRIVKKINSN</sequence>
<dbReference type="PANTHER" id="PTHR42923:SF3">
    <property type="entry name" value="PROTOPORPHYRINOGEN OXIDASE"/>
    <property type="match status" value="1"/>
</dbReference>
<comment type="function">
    <text evidence="1 11">Catalyzes the 6-electron oxidation of protoporphyrinogen-IX to form protoporphyrin-IX.</text>
</comment>
<dbReference type="InParanoid" id="A0A1S3K2G3"/>
<evidence type="ECO:0000313" key="13">
    <source>
        <dbReference type="Proteomes" id="UP000085678"/>
    </source>
</evidence>
<evidence type="ECO:0000256" key="8">
    <source>
        <dbReference type="ARBA" id="ARBA00023133"/>
    </source>
</evidence>
<dbReference type="GeneID" id="106178018"/>
<dbReference type="Gene3D" id="3.50.50.60">
    <property type="entry name" value="FAD/NAD(P)-binding domain"/>
    <property type="match status" value="1"/>
</dbReference>
<dbReference type="InterPro" id="IPR004572">
    <property type="entry name" value="Protoporphyrinogen_oxidase"/>
</dbReference>
<comment type="similarity">
    <text evidence="3 11">Belongs to the protoporphyrinogen/coproporphyrinogen oxidase family. Protoporphyrinogen oxidase subfamily.</text>
</comment>
<dbReference type="NCBIfam" id="TIGR00562">
    <property type="entry name" value="proto_IX_ox"/>
    <property type="match status" value="1"/>
</dbReference>
<keyword evidence="13" id="KW-1185">Reference proteome</keyword>
<evidence type="ECO:0000256" key="4">
    <source>
        <dbReference type="ARBA" id="ARBA00012867"/>
    </source>
</evidence>
<evidence type="ECO:0000313" key="14">
    <source>
        <dbReference type="RefSeq" id="XP_013416456.1"/>
    </source>
</evidence>
<dbReference type="GO" id="GO:0004729">
    <property type="term" value="F:oxygen-dependent protoporphyrinogen oxidase activity"/>
    <property type="evidence" value="ECO:0007669"/>
    <property type="project" value="UniProtKB-UniRule"/>
</dbReference>
<dbReference type="SUPFAM" id="SSF54373">
    <property type="entry name" value="FAD-linked reductases, C-terminal domain"/>
    <property type="match status" value="1"/>
</dbReference>
<protein>
    <recommendedName>
        <fullName evidence="4 11">Protoporphyrinogen oxidase</fullName>
        <ecNumber evidence="4 11">1.3.3.4</ecNumber>
    </recommendedName>
</protein>
<evidence type="ECO:0000256" key="5">
    <source>
        <dbReference type="ARBA" id="ARBA00022630"/>
    </source>
</evidence>
<dbReference type="Proteomes" id="UP000085678">
    <property type="component" value="Unplaced"/>
</dbReference>
<evidence type="ECO:0000256" key="1">
    <source>
        <dbReference type="ARBA" id="ARBA00002600"/>
    </source>
</evidence>
<evidence type="ECO:0000256" key="2">
    <source>
        <dbReference type="ARBA" id="ARBA00005073"/>
    </source>
</evidence>
<dbReference type="UniPathway" id="UPA00251">
    <property type="reaction ID" value="UER00324"/>
</dbReference>
<comment type="cofactor">
    <cofactor evidence="11">
        <name>FAD</name>
        <dbReference type="ChEBI" id="CHEBI:57692"/>
    </cofactor>
    <text evidence="11">Binds 1 FAD per subunit.</text>
</comment>
<evidence type="ECO:0000256" key="3">
    <source>
        <dbReference type="ARBA" id="ARBA00010551"/>
    </source>
</evidence>
<evidence type="ECO:0000256" key="7">
    <source>
        <dbReference type="ARBA" id="ARBA00023002"/>
    </source>
</evidence>
<dbReference type="InterPro" id="IPR002937">
    <property type="entry name" value="Amino_oxidase"/>
</dbReference>
<keyword evidence="5 11" id="KW-0285">Flavoprotein</keyword>
<dbReference type="GO" id="GO:0006782">
    <property type="term" value="P:protoporphyrinogen IX biosynthetic process"/>
    <property type="evidence" value="ECO:0007669"/>
    <property type="project" value="UniProtKB-UniRule"/>
</dbReference>
<dbReference type="InterPro" id="IPR036188">
    <property type="entry name" value="FAD/NAD-bd_sf"/>
</dbReference>
<keyword evidence="8 11" id="KW-0350">Heme biosynthesis</keyword>
<reference evidence="14" key="1">
    <citation type="submission" date="2025-08" db="UniProtKB">
        <authorList>
            <consortium name="RefSeq"/>
        </authorList>
    </citation>
    <scope>IDENTIFICATION</scope>
    <source>
        <tissue evidence="14">Gonads</tissue>
    </source>
</reference>
<keyword evidence="7 11" id="KW-0560">Oxidoreductase</keyword>
<dbReference type="EC" id="1.3.3.4" evidence="4 11"/>
<dbReference type="GO" id="GO:0005743">
    <property type="term" value="C:mitochondrial inner membrane"/>
    <property type="evidence" value="ECO:0007669"/>
    <property type="project" value="UniProtKB-SubCell"/>
</dbReference>
<comment type="catalytic activity">
    <reaction evidence="10 11">
        <text>protoporphyrinogen IX + 3 O2 = protoporphyrin IX + 3 H2O2</text>
        <dbReference type="Rhea" id="RHEA:25576"/>
        <dbReference type="ChEBI" id="CHEBI:15379"/>
        <dbReference type="ChEBI" id="CHEBI:16240"/>
        <dbReference type="ChEBI" id="CHEBI:57306"/>
        <dbReference type="ChEBI" id="CHEBI:57307"/>
        <dbReference type="EC" id="1.3.3.4"/>
    </reaction>
</comment>
<feature type="domain" description="Amine oxidase" evidence="12">
    <location>
        <begin position="147"/>
        <end position="554"/>
    </location>
</feature>
<evidence type="ECO:0000256" key="11">
    <source>
        <dbReference type="RuleBase" id="RU367069"/>
    </source>
</evidence>